<dbReference type="EMBL" id="JAGFBR010000678">
    <property type="protein sequence ID" value="KAH0438671.1"/>
    <property type="molecule type" value="Genomic_DNA"/>
</dbReference>
<name>A0AAV7FIS5_DENCH</name>
<reference evidence="2 3" key="1">
    <citation type="journal article" date="2021" name="Hortic Res">
        <title>Chromosome-scale assembly of the Dendrobium chrysotoxum genome enhances the understanding of orchid evolution.</title>
        <authorList>
            <person name="Zhang Y."/>
            <person name="Zhang G.Q."/>
            <person name="Zhang D."/>
            <person name="Liu X.D."/>
            <person name="Xu X.Y."/>
            <person name="Sun W.H."/>
            <person name="Yu X."/>
            <person name="Zhu X."/>
            <person name="Wang Z.W."/>
            <person name="Zhao X."/>
            <person name="Zhong W.Y."/>
            <person name="Chen H."/>
            <person name="Yin W.L."/>
            <person name="Huang T."/>
            <person name="Niu S.C."/>
            <person name="Liu Z.J."/>
        </authorList>
    </citation>
    <scope>NUCLEOTIDE SEQUENCE [LARGE SCALE GENOMIC DNA]</scope>
    <source>
        <strain evidence="2">Lindl</strain>
    </source>
</reference>
<evidence type="ECO:0000313" key="2">
    <source>
        <dbReference type="EMBL" id="KAH0438671.1"/>
    </source>
</evidence>
<organism evidence="2 3">
    <name type="scientific">Dendrobium chrysotoxum</name>
    <name type="common">Orchid</name>
    <dbReference type="NCBI Taxonomy" id="161865"/>
    <lineage>
        <taxon>Eukaryota</taxon>
        <taxon>Viridiplantae</taxon>
        <taxon>Streptophyta</taxon>
        <taxon>Embryophyta</taxon>
        <taxon>Tracheophyta</taxon>
        <taxon>Spermatophyta</taxon>
        <taxon>Magnoliopsida</taxon>
        <taxon>Liliopsida</taxon>
        <taxon>Asparagales</taxon>
        <taxon>Orchidaceae</taxon>
        <taxon>Epidendroideae</taxon>
        <taxon>Malaxideae</taxon>
        <taxon>Dendrobiinae</taxon>
        <taxon>Dendrobium</taxon>
    </lineage>
</organism>
<feature type="region of interest" description="Disordered" evidence="1">
    <location>
        <begin position="34"/>
        <end position="61"/>
    </location>
</feature>
<dbReference type="Proteomes" id="UP000775213">
    <property type="component" value="Unassembled WGS sequence"/>
</dbReference>
<evidence type="ECO:0000256" key="1">
    <source>
        <dbReference type="SAM" id="MobiDB-lite"/>
    </source>
</evidence>
<dbReference type="AlphaFoldDB" id="A0AAV7FIS5"/>
<accession>A0AAV7FIS5</accession>
<evidence type="ECO:0000313" key="3">
    <source>
        <dbReference type="Proteomes" id="UP000775213"/>
    </source>
</evidence>
<feature type="compositionally biased region" description="Basic and acidic residues" evidence="1">
    <location>
        <begin position="52"/>
        <end position="61"/>
    </location>
</feature>
<proteinExistence type="predicted"/>
<sequence>MSPKNEFISEARSVSFKDQARSEEDLVYFIQKNGKSGKEASASQFGKHREKRCVAKKEGATLKEQERDQIRRFNAGGDFFEMHLTDREDYVEWYASVSTGPILPPHMRIGSNYASRGGQAASRIAELRRYLDTLIRERDTSFSIFFLYGSSIDLI</sequence>
<comment type="caution">
    <text evidence="2">The sequence shown here is derived from an EMBL/GenBank/DDBJ whole genome shotgun (WGS) entry which is preliminary data.</text>
</comment>
<gene>
    <name evidence="2" type="ORF">IEQ34_026045</name>
</gene>
<protein>
    <submittedName>
        <fullName evidence="2">Uncharacterized protein</fullName>
    </submittedName>
</protein>
<keyword evidence="3" id="KW-1185">Reference proteome</keyword>